<dbReference type="PANTHER" id="PTHR42924">
    <property type="entry name" value="EXONUCLEASE"/>
    <property type="match status" value="1"/>
</dbReference>
<name>F4G0L4_METCR</name>
<dbReference type="PANTHER" id="PTHR42924:SF3">
    <property type="entry name" value="POLYMERASE_HISTIDINOL PHOSPHATASE N-TERMINAL DOMAIN-CONTAINING PROTEIN"/>
    <property type="match status" value="1"/>
</dbReference>
<protein>
    <submittedName>
        <fullName evidence="2">Phosphotransferase domain-containing protein</fullName>
    </submittedName>
</protein>
<dbReference type="STRING" id="1006006.Mcup_0526"/>
<organism evidence="2 3">
    <name type="scientific">Metallosphaera cuprina (strain Ar-4)</name>
    <dbReference type="NCBI Taxonomy" id="1006006"/>
    <lineage>
        <taxon>Archaea</taxon>
        <taxon>Thermoproteota</taxon>
        <taxon>Thermoprotei</taxon>
        <taxon>Sulfolobales</taxon>
        <taxon>Sulfolobaceae</taxon>
        <taxon>Metallosphaera</taxon>
    </lineage>
</organism>
<dbReference type="PATRIC" id="fig|1006006.8.peg.526"/>
<dbReference type="eggNOG" id="arCOG00302">
    <property type="taxonomic scope" value="Archaea"/>
</dbReference>
<evidence type="ECO:0000313" key="2">
    <source>
        <dbReference type="EMBL" id="AEB94633.1"/>
    </source>
</evidence>
<reference evidence="2 3" key="1">
    <citation type="journal article" date="2011" name="J. Bacteriol.">
        <title>Complete genome sequence of Metallosphaera cuprina, a metal sulfide-oxidizing archaeon from a hot spring.</title>
        <authorList>
            <person name="Liu L.J."/>
            <person name="You X.Y."/>
            <person name="Zheng H."/>
            <person name="Wang S."/>
            <person name="Jiang C.Y."/>
            <person name="Liu S.J."/>
        </authorList>
    </citation>
    <scope>NUCLEOTIDE SEQUENCE [LARGE SCALE GENOMIC DNA]</scope>
    <source>
        <strain evidence="2 3">Ar-4</strain>
    </source>
</reference>
<dbReference type="GO" id="GO:0016740">
    <property type="term" value="F:transferase activity"/>
    <property type="evidence" value="ECO:0007669"/>
    <property type="project" value="UniProtKB-KW"/>
</dbReference>
<dbReference type="RefSeq" id="WP_013737131.1">
    <property type="nucleotide sequence ID" value="NC_015435.1"/>
</dbReference>
<dbReference type="OrthoDB" id="50465at2157"/>
<dbReference type="GO" id="GO:0035312">
    <property type="term" value="F:5'-3' DNA exonuclease activity"/>
    <property type="evidence" value="ECO:0007669"/>
    <property type="project" value="TreeGrafter"/>
</dbReference>
<dbReference type="GO" id="GO:0004534">
    <property type="term" value="F:5'-3' RNA exonuclease activity"/>
    <property type="evidence" value="ECO:0007669"/>
    <property type="project" value="TreeGrafter"/>
</dbReference>
<dbReference type="SMART" id="SM00481">
    <property type="entry name" value="POLIIIAc"/>
    <property type="match status" value="1"/>
</dbReference>
<dbReference type="KEGG" id="mcn:Mcup_0526"/>
<dbReference type="InterPro" id="IPR052018">
    <property type="entry name" value="PHP_domain"/>
</dbReference>
<gene>
    <name evidence="2" type="ordered locus">Mcup_0526</name>
</gene>
<dbReference type="EMBL" id="CP002656">
    <property type="protein sequence ID" value="AEB94633.1"/>
    <property type="molecule type" value="Genomic_DNA"/>
</dbReference>
<dbReference type="HOGENOM" id="CLU_072983_1_0_2"/>
<dbReference type="Gene3D" id="3.20.20.140">
    <property type="entry name" value="Metal-dependent hydrolases"/>
    <property type="match status" value="1"/>
</dbReference>
<dbReference type="InterPro" id="IPR016195">
    <property type="entry name" value="Pol/histidinol_Pase-like"/>
</dbReference>
<dbReference type="GeneID" id="10492719"/>
<dbReference type="InterPro" id="IPR003141">
    <property type="entry name" value="Pol/His_phosphatase_N"/>
</dbReference>
<feature type="domain" description="Polymerase/histidinol phosphatase N-terminal" evidence="1">
    <location>
        <begin position="3"/>
        <end position="60"/>
    </location>
</feature>
<dbReference type="CDD" id="cd07432">
    <property type="entry name" value="PHP_HisPPase"/>
    <property type="match status" value="1"/>
</dbReference>
<accession>F4G0L4</accession>
<keyword evidence="3" id="KW-1185">Reference proteome</keyword>
<dbReference type="Pfam" id="PF13263">
    <property type="entry name" value="PHP_C"/>
    <property type="match status" value="1"/>
</dbReference>
<dbReference type="Proteomes" id="UP000007812">
    <property type="component" value="Chromosome"/>
</dbReference>
<sequence length="220" mass="25033">MNVDFHVHSVFSDGKHDPEVLVNQASKMNIFIALTDHDTSRGVSRVEGKVIPGQEVTTQYGHVVILCSFPPDPPSDLTSLVDYSYQNSCILFPSHPFDVFRKGIGKKIYEFKFNAIEIYNSKAQRWANRMAETASKQLSLIGLANSDSHVKESLGSAYNYIDLDEFNVEEILEKVRKGHVYPRPRGLTITAKLKIAQWYIERKLGLEENSSRALREMQRN</sequence>
<evidence type="ECO:0000313" key="3">
    <source>
        <dbReference type="Proteomes" id="UP000007812"/>
    </source>
</evidence>
<dbReference type="SUPFAM" id="SSF89550">
    <property type="entry name" value="PHP domain-like"/>
    <property type="match status" value="1"/>
</dbReference>
<dbReference type="AlphaFoldDB" id="F4G0L4"/>
<evidence type="ECO:0000259" key="1">
    <source>
        <dbReference type="SMART" id="SM00481"/>
    </source>
</evidence>
<proteinExistence type="predicted"/>